<dbReference type="Proteomes" id="UP000030889">
    <property type="component" value="Unassembled WGS sequence"/>
</dbReference>
<proteinExistence type="predicted"/>
<reference evidence="2 3" key="1">
    <citation type="submission" date="2014-09" db="EMBL/GenBank/DDBJ databases">
        <title>Alistipes sp. 627, sp. nov., a novel member of the family Rikenellaceae isolated from human faeces.</title>
        <authorList>
            <person name="Shkoporov A.N."/>
            <person name="Chaplin A.V."/>
            <person name="Motuzova O.V."/>
            <person name="Kafarskaia L.I."/>
            <person name="Khokhlova E.V."/>
            <person name="Efimov B.A."/>
        </authorList>
    </citation>
    <scope>NUCLEOTIDE SEQUENCE [LARGE SCALE GENOMIC DNA]</scope>
    <source>
        <strain evidence="2 3">627</strain>
    </source>
</reference>
<feature type="domain" description="BACON" evidence="1">
    <location>
        <begin position="60"/>
        <end position="112"/>
    </location>
</feature>
<sequence>MKRLSYIAAACIALAACNKTDTELPSLDVTPGQLSFAAEGAAAQELTVTASGVTWEYALSAGASEWVTVEERTAGKLNVTVRDNLKSEPRTASLTVKTDNFKVKSRMVTITQQGSDRPQTYSLSVNPAALTFGAEDDRPQEVIVTVEGNDLTWSTDIAESGRSWLTVTESDGKFSVTASPNPEPARRTADITVTPSDAAVPAKAVRVTQEAKELPPSLNVTLTNGATPSEGLSFDYIGQESYRIDVEAVNCEWFMKTEYDTETTGWITASENEGMNSISVSVGRNEEAEARTGRIVLTTDADGVGPVEVKVSQAGKPDYISTLTEHVEFGTLTESYVLVRPNNDFRDQPYTDWELRLWSEGLSFDGAAYTGSGDRLNILLYTEPIAANDDNEYRIPDGTYTVTVNFGNYPDLTPQAGDISGGAFGYYGHPTFPNGTWYVRMAGSEYTGEACIRTGTMTVSSTEESYDMQFDFVSDAGYTVKGTFRGTLKVYPQG</sequence>
<dbReference type="InterPro" id="IPR013783">
    <property type="entry name" value="Ig-like_fold"/>
</dbReference>
<dbReference type="InterPro" id="IPR024361">
    <property type="entry name" value="BACON"/>
</dbReference>
<name>A0ABR4YK50_9BACT</name>
<protein>
    <recommendedName>
        <fullName evidence="1">BACON domain-containing protein</fullName>
    </recommendedName>
</protein>
<gene>
    <name evidence="2" type="ORF">LG35_03195</name>
</gene>
<keyword evidence="3" id="KW-1185">Reference proteome</keyword>
<dbReference type="RefSeq" id="WP_035472165.1">
    <property type="nucleotide sequence ID" value="NZ_JRGF01000003.1"/>
</dbReference>
<dbReference type="Gene3D" id="2.60.40.10">
    <property type="entry name" value="Immunoglobulins"/>
    <property type="match status" value="3"/>
</dbReference>
<dbReference type="Pfam" id="PF13004">
    <property type="entry name" value="BACON"/>
    <property type="match status" value="3"/>
</dbReference>
<evidence type="ECO:0000259" key="1">
    <source>
        <dbReference type="Pfam" id="PF13004"/>
    </source>
</evidence>
<dbReference type="CDD" id="cd14948">
    <property type="entry name" value="BACON"/>
    <property type="match status" value="2"/>
</dbReference>
<evidence type="ECO:0000313" key="2">
    <source>
        <dbReference type="EMBL" id="KHE42609.1"/>
    </source>
</evidence>
<feature type="domain" description="BACON" evidence="1">
    <location>
        <begin position="260"/>
        <end position="314"/>
    </location>
</feature>
<feature type="domain" description="BACON" evidence="1">
    <location>
        <begin position="156"/>
        <end position="210"/>
    </location>
</feature>
<evidence type="ECO:0000313" key="3">
    <source>
        <dbReference type="Proteomes" id="UP000030889"/>
    </source>
</evidence>
<organism evidence="2 3">
    <name type="scientific">Alistipes inops</name>
    <dbReference type="NCBI Taxonomy" id="1501391"/>
    <lineage>
        <taxon>Bacteria</taxon>
        <taxon>Pseudomonadati</taxon>
        <taxon>Bacteroidota</taxon>
        <taxon>Bacteroidia</taxon>
        <taxon>Bacteroidales</taxon>
        <taxon>Rikenellaceae</taxon>
        <taxon>Alistipes</taxon>
    </lineage>
</organism>
<accession>A0ABR4YK50</accession>
<dbReference type="EMBL" id="JRGF01000003">
    <property type="protein sequence ID" value="KHE42609.1"/>
    <property type="molecule type" value="Genomic_DNA"/>
</dbReference>
<comment type="caution">
    <text evidence="2">The sequence shown here is derived from an EMBL/GenBank/DDBJ whole genome shotgun (WGS) entry which is preliminary data.</text>
</comment>
<dbReference type="PROSITE" id="PS51257">
    <property type="entry name" value="PROKAR_LIPOPROTEIN"/>
    <property type="match status" value="1"/>
</dbReference>